<feature type="region of interest" description="Disordered" evidence="1">
    <location>
        <begin position="177"/>
        <end position="230"/>
    </location>
</feature>
<feature type="region of interest" description="Disordered" evidence="1">
    <location>
        <begin position="54"/>
        <end position="81"/>
    </location>
</feature>
<evidence type="ECO:0000256" key="1">
    <source>
        <dbReference type="SAM" id="MobiDB-lite"/>
    </source>
</evidence>
<feature type="region of interest" description="Disordered" evidence="1">
    <location>
        <begin position="1"/>
        <end position="38"/>
    </location>
</feature>
<dbReference type="AlphaFoldDB" id="A0A4R0RPJ0"/>
<keyword evidence="3" id="KW-1185">Reference proteome</keyword>
<name>A0A4R0RPJ0_9APHY</name>
<feature type="compositionally biased region" description="Basic and acidic residues" evidence="1">
    <location>
        <begin position="220"/>
        <end position="230"/>
    </location>
</feature>
<feature type="compositionally biased region" description="Pro residues" evidence="1">
    <location>
        <begin position="186"/>
        <end position="212"/>
    </location>
</feature>
<evidence type="ECO:0000313" key="3">
    <source>
        <dbReference type="Proteomes" id="UP000292702"/>
    </source>
</evidence>
<protein>
    <submittedName>
        <fullName evidence="2">Uncharacterized protein</fullName>
    </submittedName>
</protein>
<accession>A0A4R0RPJ0</accession>
<dbReference type="EMBL" id="RWJN01000244">
    <property type="protein sequence ID" value="TCD64304.1"/>
    <property type="molecule type" value="Genomic_DNA"/>
</dbReference>
<proteinExistence type="predicted"/>
<reference evidence="2 3" key="1">
    <citation type="submission" date="2018-11" db="EMBL/GenBank/DDBJ databases">
        <title>Genome assembly of Steccherinum ochraceum LE-BIN_3174, the white-rot fungus of the Steccherinaceae family (The Residual Polyporoid clade, Polyporales, Basidiomycota).</title>
        <authorList>
            <person name="Fedorova T.V."/>
            <person name="Glazunova O.A."/>
            <person name="Landesman E.O."/>
            <person name="Moiseenko K.V."/>
            <person name="Psurtseva N.V."/>
            <person name="Savinova O.S."/>
            <person name="Shakhova N.V."/>
            <person name="Tyazhelova T.V."/>
            <person name="Vasina D.V."/>
        </authorList>
    </citation>
    <scope>NUCLEOTIDE SEQUENCE [LARGE SCALE GENOMIC DNA]</scope>
    <source>
        <strain evidence="2 3">LE-BIN_3174</strain>
    </source>
</reference>
<gene>
    <name evidence="2" type="ORF">EIP91_004282</name>
</gene>
<comment type="caution">
    <text evidence="2">The sequence shown here is derived from an EMBL/GenBank/DDBJ whole genome shotgun (WGS) entry which is preliminary data.</text>
</comment>
<dbReference type="Proteomes" id="UP000292702">
    <property type="component" value="Unassembled WGS sequence"/>
</dbReference>
<organism evidence="2 3">
    <name type="scientific">Steccherinum ochraceum</name>
    <dbReference type="NCBI Taxonomy" id="92696"/>
    <lineage>
        <taxon>Eukaryota</taxon>
        <taxon>Fungi</taxon>
        <taxon>Dikarya</taxon>
        <taxon>Basidiomycota</taxon>
        <taxon>Agaricomycotina</taxon>
        <taxon>Agaricomycetes</taxon>
        <taxon>Polyporales</taxon>
        <taxon>Steccherinaceae</taxon>
        <taxon>Steccherinum</taxon>
    </lineage>
</organism>
<sequence>MADGTSRVMATSDPAPPLSEPVAHRYQPPLPPPPPLTATIVRPTQGFRHHITTVRDHSTTQRHPPPPTTSRVCPSSLDSEQRTRTGDVTSLQHSLHIRHFLHSPQLSSASPLPQFYHAAAVAISSQTDVSCIIDRPPQLFLHWAACIDATEGKLLYERSYDYKQVIQTIKWCIFQMGAHPPNSQSDPPPRPPPSPPPASPSPPAPPPSPPKEYGPLPLAETDRQSAAHPI</sequence>
<feature type="compositionally biased region" description="Polar residues" evidence="1">
    <location>
        <begin position="69"/>
        <end position="78"/>
    </location>
</feature>
<evidence type="ECO:0000313" key="2">
    <source>
        <dbReference type="EMBL" id="TCD64304.1"/>
    </source>
</evidence>